<feature type="transmembrane region" description="Helical" evidence="6">
    <location>
        <begin position="44"/>
        <end position="69"/>
    </location>
</feature>
<comment type="subcellular location">
    <subcellularLocation>
        <location evidence="1">Membrane</location>
        <topology evidence="1">Multi-pass membrane protein</topology>
    </subcellularLocation>
</comment>
<dbReference type="PANTHER" id="PTHR33048:SF57">
    <property type="entry name" value="INTEGRAL MEMBRANE PROTEIN-RELATED"/>
    <property type="match status" value="1"/>
</dbReference>
<dbReference type="Pfam" id="PF20684">
    <property type="entry name" value="Fung_rhodopsin"/>
    <property type="match status" value="1"/>
</dbReference>
<evidence type="ECO:0000256" key="4">
    <source>
        <dbReference type="ARBA" id="ARBA00023136"/>
    </source>
</evidence>
<comment type="similarity">
    <text evidence="5">Belongs to the SAT4 family.</text>
</comment>
<evidence type="ECO:0000256" key="5">
    <source>
        <dbReference type="ARBA" id="ARBA00038359"/>
    </source>
</evidence>
<keyword evidence="4 6" id="KW-0472">Membrane</keyword>
<feature type="transmembrane region" description="Helical" evidence="6">
    <location>
        <begin position="89"/>
        <end position="113"/>
    </location>
</feature>
<protein>
    <recommendedName>
        <fullName evidence="7">Rhodopsin domain-containing protein</fullName>
    </recommendedName>
</protein>
<dbReference type="PANTHER" id="PTHR33048">
    <property type="entry name" value="PTH11-LIKE INTEGRAL MEMBRANE PROTEIN (AFU_ORTHOLOGUE AFUA_5G11245)"/>
    <property type="match status" value="1"/>
</dbReference>
<dbReference type="InterPro" id="IPR049326">
    <property type="entry name" value="Rhodopsin_dom_fungi"/>
</dbReference>
<feature type="transmembrane region" description="Helical" evidence="6">
    <location>
        <begin position="125"/>
        <end position="147"/>
    </location>
</feature>
<evidence type="ECO:0000256" key="6">
    <source>
        <dbReference type="SAM" id="Phobius"/>
    </source>
</evidence>
<proteinExistence type="inferred from homology"/>
<evidence type="ECO:0000313" key="8">
    <source>
        <dbReference type="EMBL" id="KJZ72357.1"/>
    </source>
</evidence>
<dbReference type="EMBL" id="KQ030548">
    <property type="protein sequence ID" value="KJZ72357.1"/>
    <property type="molecule type" value="Genomic_DNA"/>
</dbReference>
<sequence>MATDNQGPTIIGVTMMFWGFALIALCLRFWCLQVKKRSVSAHDLWILIGFACATALTVCLIVSVELGGLGQHAVDLAKTPWKLTTFGKLLIVIQILWCFSMTCIRLSILRLYISLFSINKVFRTACYIMMTVCLLWAAGEVLVVFLLCRPFAYNWDKAINGSCGNLNAAYLIVHGSNFVIDSSIALLPTPVLWRLKIPRVEKLAIMLMFALGALICSIAIARIALYRLALAYDQSDFTYSGSTLYLFTSIEPLLGCSLACMPLLQPVADMAAAFPFVYGA</sequence>
<dbReference type="GO" id="GO:0016020">
    <property type="term" value="C:membrane"/>
    <property type="evidence" value="ECO:0007669"/>
    <property type="project" value="UniProtKB-SubCell"/>
</dbReference>
<dbReference type="Proteomes" id="UP000054481">
    <property type="component" value="Unassembled WGS sequence"/>
</dbReference>
<feature type="transmembrane region" description="Helical" evidence="6">
    <location>
        <begin position="203"/>
        <end position="224"/>
    </location>
</feature>
<keyword evidence="9" id="KW-1185">Reference proteome</keyword>
<evidence type="ECO:0000256" key="1">
    <source>
        <dbReference type="ARBA" id="ARBA00004141"/>
    </source>
</evidence>
<feature type="transmembrane region" description="Helical" evidence="6">
    <location>
        <begin position="12"/>
        <end position="32"/>
    </location>
</feature>
<keyword evidence="2 6" id="KW-0812">Transmembrane</keyword>
<keyword evidence="3 6" id="KW-1133">Transmembrane helix</keyword>
<organism evidence="8 9">
    <name type="scientific">Hirsutella minnesotensis 3608</name>
    <dbReference type="NCBI Taxonomy" id="1043627"/>
    <lineage>
        <taxon>Eukaryota</taxon>
        <taxon>Fungi</taxon>
        <taxon>Dikarya</taxon>
        <taxon>Ascomycota</taxon>
        <taxon>Pezizomycotina</taxon>
        <taxon>Sordariomycetes</taxon>
        <taxon>Hypocreomycetidae</taxon>
        <taxon>Hypocreales</taxon>
        <taxon>Ophiocordycipitaceae</taxon>
        <taxon>Hirsutella</taxon>
    </lineage>
</organism>
<evidence type="ECO:0000259" key="7">
    <source>
        <dbReference type="Pfam" id="PF20684"/>
    </source>
</evidence>
<accession>A0A0F7ZYF0</accession>
<dbReference type="InterPro" id="IPR052337">
    <property type="entry name" value="SAT4-like"/>
</dbReference>
<gene>
    <name evidence="8" type="ORF">HIM_08283</name>
</gene>
<name>A0A0F7ZYF0_9HYPO</name>
<evidence type="ECO:0000256" key="2">
    <source>
        <dbReference type="ARBA" id="ARBA00022692"/>
    </source>
</evidence>
<dbReference type="OrthoDB" id="5417844at2759"/>
<reference evidence="8 9" key="1">
    <citation type="journal article" date="2014" name="Genome Biol. Evol.">
        <title>Comparative genomics and transcriptomics analyses reveal divergent lifestyle features of nematode endoparasitic fungus Hirsutella minnesotensis.</title>
        <authorList>
            <person name="Lai Y."/>
            <person name="Liu K."/>
            <person name="Zhang X."/>
            <person name="Zhang X."/>
            <person name="Li K."/>
            <person name="Wang N."/>
            <person name="Shu C."/>
            <person name="Wu Y."/>
            <person name="Wang C."/>
            <person name="Bushley K.E."/>
            <person name="Xiang M."/>
            <person name="Liu X."/>
        </authorList>
    </citation>
    <scope>NUCLEOTIDE SEQUENCE [LARGE SCALE GENOMIC DNA]</scope>
    <source>
        <strain evidence="8 9">3608</strain>
    </source>
</reference>
<evidence type="ECO:0000256" key="3">
    <source>
        <dbReference type="ARBA" id="ARBA00022989"/>
    </source>
</evidence>
<feature type="domain" description="Rhodopsin" evidence="7">
    <location>
        <begin position="27"/>
        <end position="268"/>
    </location>
</feature>
<dbReference type="AlphaFoldDB" id="A0A0F7ZYF0"/>
<evidence type="ECO:0000313" key="9">
    <source>
        <dbReference type="Proteomes" id="UP000054481"/>
    </source>
</evidence>